<reference evidence="1 2" key="1">
    <citation type="submission" date="2024-12" db="EMBL/GenBank/DDBJ databases">
        <title>The unique morphological basis and parallel evolutionary history of personate flowers in Penstemon.</title>
        <authorList>
            <person name="Depatie T.H."/>
            <person name="Wessinger C.A."/>
        </authorList>
    </citation>
    <scope>NUCLEOTIDE SEQUENCE [LARGE SCALE GENOMIC DNA]</scope>
    <source>
        <strain evidence="1">WTNN_2</strain>
        <tissue evidence="1">Leaf</tissue>
    </source>
</reference>
<dbReference type="PANTHER" id="PTHR46400">
    <property type="entry name" value="RING/U-BOX SUPERFAMILY PROTEIN"/>
    <property type="match status" value="1"/>
</dbReference>
<accession>A0ABD3RT79</accession>
<protein>
    <submittedName>
        <fullName evidence="1">Uncharacterized protein</fullName>
    </submittedName>
</protein>
<dbReference type="Proteomes" id="UP001634393">
    <property type="component" value="Unassembled WGS sequence"/>
</dbReference>
<keyword evidence="2" id="KW-1185">Reference proteome</keyword>
<organism evidence="1 2">
    <name type="scientific">Penstemon smallii</name>
    <dbReference type="NCBI Taxonomy" id="265156"/>
    <lineage>
        <taxon>Eukaryota</taxon>
        <taxon>Viridiplantae</taxon>
        <taxon>Streptophyta</taxon>
        <taxon>Embryophyta</taxon>
        <taxon>Tracheophyta</taxon>
        <taxon>Spermatophyta</taxon>
        <taxon>Magnoliopsida</taxon>
        <taxon>eudicotyledons</taxon>
        <taxon>Gunneridae</taxon>
        <taxon>Pentapetalae</taxon>
        <taxon>asterids</taxon>
        <taxon>lamiids</taxon>
        <taxon>Lamiales</taxon>
        <taxon>Plantaginaceae</taxon>
        <taxon>Cheloneae</taxon>
        <taxon>Penstemon</taxon>
    </lineage>
</organism>
<name>A0ABD3RT79_9LAMI</name>
<dbReference type="PANTHER" id="PTHR46400:SF5">
    <property type="entry name" value="RING-TYPE DOMAIN-CONTAINING PROTEIN"/>
    <property type="match status" value="1"/>
</dbReference>
<evidence type="ECO:0000313" key="2">
    <source>
        <dbReference type="Proteomes" id="UP001634393"/>
    </source>
</evidence>
<dbReference type="EMBL" id="JBJXBP010000008">
    <property type="protein sequence ID" value="KAL3815071.1"/>
    <property type="molecule type" value="Genomic_DNA"/>
</dbReference>
<comment type="caution">
    <text evidence="1">The sequence shown here is derived from an EMBL/GenBank/DDBJ whole genome shotgun (WGS) entry which is preliminary data.</text>
</comment>
<gene>
    <name evidence="1" type="ORF">ACJIZ3_016339</name>
</gene>
<sequence>MNVNEQIEEQHYVHMDSEYPYPVSEGLMGFFGGVSVSASPPPLHYVHMGQMHDQESAYLSMHMHSYECGPSGSESSSYYGYYDNNNNHAPRMDFNRRAWEYSSMTTTEEPIVIDIPSEQNTVSVVHSIPEEHHQDAVNSEVIWQDDIDPDNMTYEELLDLGEAVGTESRGLSQELINVLPTSKYKSGGIFSRRKSGDRLHSADYVLIFLKSSPSASCSYSNKSSISWQ</sequence>
<proteinExistence type="predicted"/>
<dbReference type="InterPro" id="IPR033276">
    <property type="entry name" value="BB"/>
</dbReference>
<dbReference type="AlphaFoldDB" id="A0ABD3RT79"/>
<evidence type="ECO:0000313" key="1">
    <source>
        <dbReference type="EMBL" id="KAL3815071.1"/>
    </source>
</evidence>